<feature type="transmembrane region" description="Helical" evidence="1">
    <location>
        <begin position="34"/>
        <end position="55"/>
    </location>
</feature>
<evidence type="ECO:0000313" key="2">
    <source>
        <dbReference type="EMBL" id="OUS45701.1"/>
    </source>
</evidence>
<protein>
    <submittedName>
        <fullName evidence="2">Uncharacterized protein</fullName>
    </submittedName>
</protein>
<keyword evidence="1" id="KW-1133">Transmembrane helix</keyword>
<dbReference type="Proteomes" id="UP000195557">
    <property type="component" value="Unassembled WGS sequence"/>
</dbReference>
<reference evidence="2" key="1">
    <citation type="submission" date="2017-04" db="EMBL/GenBank/DDBJ databases">
        <title>Population genomics of picophytoplankton unveils novel chromosome hypervariability.</title>
        <authorList>
            <consortium name="DOE Joint Genome Institute"/>
            <person name="Blanc-Mathieu R."/>
            <person name="Krasovec M."/>
            <person name="Hebrard M."/>
            <person name="Yau S."/>
            <person name="Desgranges E."/>
            <person name="Martin J."/>
            <person name="Schackwitz W."/>
            <person name="Kuo A."/>
            <person name="Salin G."/>
            <person name="Donnadieu C."/>
            <person name="Desdevises Y."/>
            <person name="Sanchez-Ferandin S."/>
            <person name="Moreau H."/>
            <person name="Rivals E."/>
            <person name="Grigoriev I.V."/>
            <person name="Grimsley N."/>
            <person name="Eyre-Walker A."/>
            <person name="Piganeau G."/>
        </authorList>
    </citation>
    <scope>NUCLEOTIDE SEQUENCE [LARGE SCALE GENOMIC DNA]</scope>
    <source>
        <strain evidence="2">RCC 1115</strain>
    </source>
</reference>
<name>A0A1Y5I8E9_OSTTA</name>
<keyword evidence="1" id="KW-0472">Membrane</keyword>
<keyword evidence="1" id="KW-0812">Transmembrane</keyword>
<evidence type="ECO:0000256" key="1">
    <source>
        <dbReference type="SAM" id="Phobius"/>
    </source>
</evidence>
<feature type="transmembrane region" description="Helical" evidence="1">
    <location>
        <begin position="107"/>
        <end position="125"/>
    </location>
</feature>
<organism evidence="2">
    <name type="scientific">Ostreococcus tauri</name>
    <name type="common">Marine green alga</name>
    <dbReference type="NCBI Taxonomy" id="70448"/>
    <lineage>
        <taxon>Eukaryota</taxon>
        <taxon>Viridiplantae</taxon>
        <taxon>Chlorophyta</taxon>
        <taxon>Mamiellophyceae</taxon>
        <taxon>Mamiellales</taxon>
        <taxon>Bathycoccaceae</taxon>
        <taxon>Ostreococcus</taxon>
    </lineage>
</organism>
<feature type="transmembrane region" description="Helical" evidence="1">
    <location>
        <begin position="67"/>
        <end position="87"/>
    </location>
</feature>
<sequence length="190" mass="21717">MGLGSALSQIFAWSPVVFYERVFATTEEFTRMLGWRYVLNVYRVVCAITSVAGFVKPKYSLHRMVSVVQLIAVALTLVSLRHALYVYSVALQTFALGVATFSNNLQVAPQCLFCVLTNALAHMAWTTMKFKWPMNAMTQYEWQMRGLYTGCFIGAVELWQRAKLWYAELMSQQDTAERENARLVAEKKDE</sequence>
<proteinExistence type="predicted"/>
<gene>
    <name evidence="2" type="ORF">BE221DRAFT_76409</name>
</gene>
<dbReference type="EMBL" id="KZ155786">
    <property type="protein sequence ID" value="OUS45701.1"/>
    <property type="molecule type" value="Genomic_DNA"/>
</dbReference>
<dbReference type="AlphaFoldDB" id="A0A1Y5I8E9"/>
<accession>A0A1Y5I8E9</accession>